<dbReference type="CDD" id="cd00995">
    <property type="entry name" value="PBP2_NikA_DppA_OppA_like"/>
    <property type="match status" value="1"/>
</dbReference>
<proteinExistence type="predicted"/>
<dbReference type="Pfam" id="PF00496">
    <property type="entry name" value="SBP_bac_5"/>
    <property type="match status" value="1"/>
</dbReference>
<dbReference type="EMBL" id="JBHTLX010000008">
    <property type="protein sequence ID" value="MFD1247425.1"/>
    <property type="molecule type" value="Genomic_DNA"/>
</dbReference>
<protein>
    <submittedName>
        <fullName evidence="3">ABC transporter substrate-binding protein</fullName>
    </submittedName>
</protein>
<feature type="signal peptide" evidence="1">
    <location>
        <begin position="1"/>
        <end position="27"/>
    </location>
</feature>
<feature type="domain" description="Solute-binding protein family 5" evidence="2">
    <location>
        <begin position="106"/>
        <end position="445"/>
    </location>
</feature>
<dbReference type="InterPro" id="IPR039424">
    <property type="entry name" value="SBP_5"/>
</dbReference>
<evidence type="ECO:0000256" key="1">
    <source>
        <dbReference type="SAM" id="SignalP"/>
    </source>
</evidence>
<evidence type="ECO:0000259" key="2">
    <source>
        <dbReference type="Pfam" id="PF00496"/>
    </source>
</evidence>
<keyword evidence="4" id="KW-1185">Reference proteome</keyword>
<dbReference type="Proteomes" id="UP001597229">
    <property type="component" value="Unassembled WGS sequence"/>
</dbReference>
<gene>
    <name evidence="3" type="ORF">ACFQ3F_06460</name>
</gene>
<dbReference type="PANTHER" id="PTHR30290">
    <property type="entry name" value="PERIPLASMIC BINDING COMPONENT OF ABC TRANSPORTER"/>
    <property type="match status" value="1"/>
</dbReference>
<dbReference type="SUPFAM" id="SSF53850">
    <property type="entry name" value="Periplasmic binding protein-like II"/>
    <property type="match status" value="1"/>
</dbReference>
<dbReference type="RefSeq" id="WP_367921638.1">
    <property type="nucleotide sequence ID" value="NZ_BAABAC010000047.1"/>
</dbReference>
<accession>A0ABW3VXY8</accession>
<dbReference type="InterPro" id="IPR030678">
    <property type="entry name" value="Peptide/Ni-bd"/>
</dbReference>
<dbReference type="PROSITE" id="PS51257">
    <property type="entry name" value="PROKAR_LIPOPROTEIN"/>
    <property type="match status" value="1"/>
</dbReference>
<dbReference type="InterPro" id="IPR000914">
    <property type="entry name" value="SBP_5_dom"/>
</dbReference>
<organism evidence="3 4">
    <name type="scientific">Nocardioides ginsengisoli</name>
    <dbReference type="NCBI Taxonomy" id="363868"/>
    <lineage>
        <taxon>Bacteria</taxon>
        <taxon>Bacillati</taxon>
        <taxon>Actinomycetota</taxon>
        <taxon>Actinomycetes</taxon>
        <taxon>Propionibacteriales</taxon>
        <taxon>Nocardioidaceae</taxon>
        <taxon>Nocardioides</taxon>
    </lineage>
</organism>
<evidence type="ECO:0000313" key="4">
    <source>
        <dbReference type="Proteomes" id="UP001597229"/>
    </source>
</evidence>
<dbReference type="PIRSF" id="PIRSF002741">
    <property type="entry name" value="MppA"/>
    <property type="match status" value="1"/>
</dbReference>
<reference evidence="4" key="1">
    <citation type="journal article" date="2019" name="Int. J. Syst. Evol. Microbiol.">
        <title>The Global Catalogue of Microorganisms (GCM) 10K type strain sequencing project: providing services to taxonomists for standard genome sequencing and annotation.</title>
        <authorList>
            <consortium name="The Broad Institute Genomics Platform"/>
            <consortium name="The Broad Institute Genome Sequencing Center for Infectious Disease"/>
            <person name="Wu L."/>
            <person name="Ma J."/>
        </authorList>
    </citation>
    <scope>NUCLEOTIDE SEQUENCE [LARGE SCALE GENOMIC DNA]</scope>
    <source>
        <strain evidence="4">CCUG 52478</strain>
    </source>
</reference>
<sequence length="536" mass="56549">MSTRRTSTMRMLVAAVALTTLATGCQAAGGSDEHDGAPRTVDRYQSGLVNIDDSGSPKKGGSLTFGAYSEPTALDPSHTIVAGSTGGDEMAAIFDELMRYDEESGKVVPQLAKSLSHSDDFTTWTLGLRDGVDFTDGTPLDAAAVAHSIERYVANGGDDAAIWKRNVTDTATPDDHTVVFTLARPWPSFEFLLTLGVGQIVAASSDAGGEFTPIGAGPYVLKSRSPQENLVLEANPHYWGGEPAISTVTFSYLNDPNVTYESFTADEIQMGFVNDAAVVDKALRAKSPGYLQMVSLGTMGIINAKEGHPGADPRVRRAIQLAVDPKVYSKRVTGGVGVASSDLFPGSSAWHTDGVGGLPYDPAEAKKLVAAAKADGFDGKITYLAASSASGKAAGVALKALLDAVGFDTTVKVATTITDIVTAVAVEGSYDMATWSFSWREVGPFARMFATSSSQGRLGAGSATSPELDALIDRFQGAATHEEQRTIMAEIQRVWNDLVPALIMGPKAELTMWRPSVHGVKSNSNTIVLLDQAWVD</sequence>
<feature type="chain" id="PRO_5045575826" evidence="1">
    <location>
        <begin position="28"/>
        <end position="536"/>
    </location>
</feature>
<dbReference type="Gene3D" id="3.10.105.10">
    <property type="entry name" value="Dipeptide-binding Protein, Domain 3"/>
    <property type="match status" value="1"/>
</dbReference>
<dbReference type="Gene3D" id="3.40.190.10">
    <property type="entry name" value="Periplasmic binding protein-like II"/>
    <property type="match status" value="1"/>
</dbReference>
<comment type="caution">
    <text evidence="3">The sequence shown here is derived from an EMBL/GenBank/DDBJ whole genome shotgun (WGS) entry which is preliminary data.</text>
</comment>
<evidence type="ECO:0000313" key="3">
    <source>
        <dbReference type="EMBL" id="MFD1247425.1"/>
    </source>
</evidence>
<name>A0ABW3VXY8_9ACTN</name>
<keyword evidence="1" id="KW-0732">Signal</keyword>